<keyword evidence="2" id="KW-1185">Reference proteome</keyword>
<sequence length="141" mass="15706">MSIAVSQIYYPEGDKFFRTEQVGGVSVRVFDEQFWLSTDGGLETGGNGLSVSIEGNDGSRHFATTCDLMIFFTQLEQSLFALASLELDDQLDALSEAEADAERAKYLEHVKSSYPSKFSELARITGRIHEMLREKMVTVGH</sequence>
<gene>
    <name evidence="1" type="ORF">HF685_02355</name>
</gene>
<dbReference type="EMBL" id="CP051217">
    <property type="protein sequence ID" value="QJB68286.1"/>
    <property type="molecule type" value="Genomic_DNA"/>
</dbReference>
<evidence type="ECO:0000313" key="2">
    <source>
        <dbReference type="Proteomes" id="UP000501600"/>
    </source>
</evidence>
<proteinExistence type="predicted"/>
<reference evidence="1 2" key="1">
    <citation type="submission" date="2020-04" db="EMBL/GenBank/DDBJ databases">
        <title>Genome sequence for Sphingorhabdus sp. strain M1.</title>
        <authorList>
            <person name="Park S.-J."/>
        </authorList>
    </citation>
    <scope>NUCLEOTIDE SEQUENCE [LARGE SCALE GENOMIC DNA]</scope>
    <source>
        <strain evidence="1 2">JK6</strain>
    </source>
</reference>
<dbReference type="Proteomes" id="UP000501600">
    <property type="component" value="Chromosome"/>
</dbReference>
<dbReference type="KEGG" id="phao:HF685_02355"/>
<organism evidence="1 2">
    <name type="scientific">Parasphingorhabdus halotolerans</name>
    <dbReference type="NCBI Taxonomy" id="2725558"/>
    <lineage>
        <taxon>Bacteria</taxon>
        <taxon>Pseudomonadati</taxon>
        <taxon>Pseudomonadota</taxon>
        <taxon>Alphaproteobacteria</taxon>
        <taxon>Sphingomonadales</taxon>
        <taxon>Sphingomonadaceae</taxon>
        <taxon>Parasphingorhabdus</taxon>
    </lineage>
</organism>
<protein>
    <submittedName>
        <fullName evidence="1">Uncharacterized protein</fullName>
    </submittedName>
</protein>
<evidence type="ECO:0000313" key="1">
    <source>
        <dbReference type="EMBL" id="QJB68286.1"/>
    </source>
</evidence>
<dbReference type="RefSeq" id="WP_168818130.1">
    <property type="nucleotide sequence ID" value="NZ_CP051217.1"/>
</dbReference>
<accession>A0A6H2DKV3</accession>
<dbReference type="AlphaFoldDB" id="A0A6H2DKV3"/>
<name>A0A6H2DKV3_9SPHN</name>